<dbReference type="PROSITE" id="PS50106">
    <property type="entry name" value="PDZ"/>
    <property type="match status" value="1"/>
</dbReference>
<organism evidence="2">
    <name type="scientific">hydrothermal vent metagenome</name>
    <dbReference type="NCBI Taxonomy" id="652676"/>
    <lineage>
        <taxon>unclassified sequences</taxon>
        <taxon>metagenomes</taxon>
        <taxon>ecological metagenomes</taxon>
    </lineage>
</organism>
<dbReference type="InterPro" id="IPR007314">
    <property type="entry name" value="Cofac_haem-bd_dom"/>
</dbReference>
<dbReference type="EMBL" id="UOFX01000035">
    <property type="protein sequence ID" value="VAX08403.1"/>
    <property type="molecule type" value="Genomic_DNA"/>
</dbReference>
<dbReference type="Pfam" id="PF13180">
    <property type="entry name" value="PDZ_2"/>
    <property type="match status" value="1"/>
</dbReference>
<dbReference type="Pfam" id="PF04187">
    <property type="entry name" value="Cofac_haem_bdg"/>
    <property type="match status" value="1"/>
</dbReference>
<dbReference type="AlphaFoldDB" id="A0A3B1B8Z2"/>
<dbReference type="Gene3D" id="2.30.42.10">
    <property type="match status" value="1"/>
</dbReference>
<feature type="domain" description="PDZ" evidence="1">
    <location>
        <begin position="318"/>
        <end position="388"/>
    </location>
</feature>
<dbReference type="CDD" id="cd14727">
    <property type="entry name" value="ChanN-like"/>
    <property type="match status" value="1"/>
</dbReference>
<reference evidence="2" key="1">
    <citation type="submission" date="2018-06" db="EMBL/GenBank/DDBJ databases">
        <authorList>
            <person name="Zhirakovskaya E."/>
        </authorList>
    </citation>
    <scope>NUCLEOTIDE SEQUENCE</scope>
</reference>
<evidence type="ECO:0000313" key="2">
    <source>
        <dbReference type="EMBL" id="VAX08403.1"/>
    </source>
</evidence>
<sequence length="404" mass="45508">MKIRVILLASAVLLSGFLLSACQTKSQHGHRHTAAKSIPHSEVATEEVGEEEVPVEKIAGLVIDLRNMPKLEEIIPELAKARVVYVGEAHTTYGHHLNQLDIIQRLHELDPNVAIGMEFFQQPYQEYLDAYVAGAIDEKEMLRKTEYYTRWIYDYRHYQPILRYARENGLPLIALNLPKEIIRKVATEGMDALSEHEKMQIPAEIDDSDKVYRKRLEHIFSMHPRSDGRTFDNFLQVQLLWDEGMAERAAEYLELNPEKRLVVLAGIGHLEGGAGIPKRVTRRVPVESVIVLPGGTVDARPGVSDFLLFPDDVKLPPKGVMGVMLDDKEGAFITGVFPESQAEKGGLKKNDIILSMDGIAIRDVADLKIHLLDKKPGDKVKLVVLRKRFFLDDAEISLEVELGD</sequence>
<dbReference type="InterPro" id="IPR036034">
    <property type="entry name" value="PDZ_sf"/>
</dbReference>
<dbReference type="Gene3D" id="3.40.50.11550">
    <property type="match status" value="1"/>
</dbReference>
<name>A0A3B1B8Z2_9ZZZZ</name>
<proteinExistence type="predicted"/>
<dbReference type="InterPro" id="IPR001478">
    <property type="entry name" value="PDZ"/>
</dbReference>
<dbReference type="SMART" id="SM00228">
    <property type="entry name" value="PDZ"/>
    <property type="match status" value="1"/>
</dbReference>
<dbReference type="PROSITE" id="PS51257">
    <property type="entry name" value="PROKAR_LIPOPROTEIN"/>
    <property type="match status" value="1"/>
</dbReference>
<dbReference type="SUPFAM" id="SSF50156">
    <property type="entry name" value="PDZ domain-like"/>
    <property type="match status" value="1"/>
</dbReference>
<gene>
    <name evidence="2" type="ORF">MNBD_GAMMA26-565</name>
</gene>
<protein>
    <recommendedName>
        <fullName evidence="1">PDZ domain-containing protein</fullName>
    </recommendedName>
</protein>
<accession>A0A3B1B8Z2</accession>
<evidence type="ECO:0000259" key="1">
    <source>
        <dbReference type="PROSITE" id="PS50106"/>
    </source>
</evidence>
<dbReference type="SUPFAM" id="SSF159501">
    <property type="entry name" value="EreA/ChaN-like"/>
    <property type="match status" value="1"/>
</dbReference>